<dbReference type="EMBL" id="BAABIS010000001">
    <property type="protein sequence ID" value="GAA4884356.1"/>
    <property type="molecule type" value="Genomic_DNA"/>
</dbReference>
<dbReference type="Proteomes" id="UP001501752">
    <property type="component" value="Unassembled WGS sequence"/>
</dbReference>
<sequence>MPAQAGVGTPAAAAVVPRPPRSPANGTVAAAAANAVSTVRREGMFMIDILAPSGRPAGRSAAREHRARREGGDGPVEVVRGREVGEVVGVGEVDPPGVGEAAGEAVGAAVGEGGVVAADQDQGGRGDPVEVFDAGLGGGQGLDVPAGEEAERVGVQPFQQGAVGGCGARCPDVEVVADGGVGVAAFDGGGARREGGAQGVERGLLPGVGVGEQEGAPGQDQSGDPVGVGEGEVEGLAAAVRGPDQDRAFDVQCVQDGEQVVRVRPGLLRGGPVVLDPMLFPPQIEPSCDV</sequence>
<name>A0ABP9ERI0_9ACTN</name>
<comment type="caution">
    <text evidence="2">The sequence shown here is derived from an EMBL/GenBank/DDBJ whole genome shotgun (WGS) entry which is preliminary data.</text>
</comment>
<evidence type="ECO:0000313" key="3">
    <source>
        <dbReference type="Proteomes" id="UP001501752"/>
    </source>
</evidence>
<reference evidence="3" key="1">
    <citation type="journal article" date="2019" name="Int. J. Syst. Evol. Microbiol.">
        <title>The Global Catalogue of Microorganisms (GCM) 10K type strain sequencing project: providing services to taxonomists for standard genome sequencing and annotation.</title>
        <authorList>
            <consortium name="The Broad Institute Genomics Platform"/>
            <consortium name="The Broad Institute Genome Sequencing Center for Infectious Disease"/>
            <person name="Wu L."/>
            <person name="Ma J."/>
        </authorList>
    </citation>
    <scope>NUCLEOTIDE SEQUENCE [LARGE SCALE GENOMIC DNA]</scope>
    <source>
        <strain evidence="3">JCM 13006</strain>
    </source>
</reference>
<evidence type="ECO:0000313" key="2">
    <source>
        <dbReference type="EMBL" id="GAA4884356.1"/>
    </source>
</evidence>
<keyword evidence="3" id="KW-1185">Reference proteome</keyword>
<feature type="compositionally biased region" description="Basic and acidic residues" evidence="1">
    <location>
        <begin position="61"/>
        <end position="72"/>
    </location>
</feature>
<feature type="region of interest" description="Disordered" evidence="1">
    <location>
        <begin position="208"/>
        <end position="230"/>
    </location>
</feature>
<organism evidence="2 3">
    <name type="scientific">Kitasatospora terrestris</name>
    <dbReference type="NCBI Taxonomy" id="258051"/>
    <lineage>
        <taxon>Bacteria</taxon>
        <taxon>Bacillati</taxon>
        <taxon>Actinomycetota</taxon>
        <taxon>Actinomycetes</taxon>
        <taxon>Kitasatosporales</taxon>
        <taxon>Streptomycetaceae</taxon>
        <taxon>Kitasatospora</taxon>
    </lineage>
</organism>
<feature type="region of interest" description="Disordered" evidence="1">
    <location>
        <begin position="52"/>
        <end position="76"/>
    </location>
</feature>
<accession>A0ABP9ERI0</accession>
<proteinExistence type="predicted"/>
<feature type="compositionally biased region" description="Low complexity" evidence="1">
    <location>
        <begin position="1"/>
        <end position="16"/>
    </location>
</feature>
<protein>
    <submittedName>
        <fullName evidence="2">Uncharacterized protein</fullName>
    </submittedName>
</protein>
<feature type="region of interest" description="Disordered" evidence="1">
    <location>
        <begin position="1"/>
        <end position="26"/>
    </location>
</feature>
<evidence type="ECO:0000256" key="1">
    <source>
        <dbReference type="SAM" id="MobiDB-lite"/>
    </source>
</evidence>
<gene>
    <name evidence="2" type="ORF">GCM10023235_76480</name>
</gene>